<gene>
    <name evidence="1" type="ORF">L6164_022420</name>
</gene>
<evidence type="ECO:0000313" key="1">
    <source>
        <dbReference type="EMBL" id="KAI4322754.1"/>
    </source>
</evidence>
<comment type="caution">
    <text evidence="1">The sequence shown here is derived from an EMBL/GenBank/DDBJ whole genome shotgun (WGS) entry which is preliminary data.</text>
</comment>
<name>A0ACB9MEY7_BAUVA</name>
<evidence type="ECO:0000313" key="2">
    <source>
        <dbReference type="Proteomes" id="UP000828941"/>
    </source>
</evidence>
<keyword evidence="2" id="KW-1185">Reference proteome</keyword>
<proteinExistence type="predicted"/>
<protein>
    <submittedName>
        <fullName evidence="1">Uncharacterized protein</fullName>
    </submittedName>
</protein>
<accession>A0ACB9MEY7</accession>
<dbReference type="EMBL" id="CM039434">
    <property type="protein sequence ID" value="KAI4322754.1"/>
    <property type="molecule type" value="Genomic_DNA"/>
</dbReference>
<dbReference type="Proteomes" id="UP000828941">
    <property type="component" value="Chromosome 9"/>
</dbReference>
<sequence length="100" mass="11118">MIYDCDIVSKSLRVAIIRCALECTPGSAELRYLGNTLHVRAFRVENDGGICVGDLKLPDYGSRFSRGYKEESILKATVILLPTQFWILGVIQRLSVIPSS</sequence>
<organism evidence="1 2">
    <name type="scientific">Bauhinia variegata</name>
    <name type="common">Purple orchid tree</name>
    <name type="synonym">Phanera variegata</name>
    <dbReference type="NCBI Taxonomy" id="167791"/>
    <lineage>
        <taxon>Eukaryota</taxon>
        <taxon>Viridiplantae</taxon>
        <taxon>Streptophyta</taxon>
        <taxon>Embryophyta</taxon>
        <taxon>Tracheophyta</taxon>
        <taxon>Spermatophyta</taxon>
        <taxon>Magnoliopsida</taxon>
        <taxon>eudicotyledons</taxon>
        <taxon>Gunneridae</taxon>
        <taxon>Pentapetalae</taxon>
        <taxon>rosids</taxon>
        <taxon>fabids</taxon>
        <taxon>Fabales</taxon>
        <taxon>Fabaceae</taxon>
        <taxon>Cercidoideae</taxon>
        <taxon>Cercideae</taxon>
        <taxon>Bauhiniinae</taxon>
        <taxon>Bauhinia</taxon>
    </lineage>
</organism>
<reference evidence="1 2" key="1">
    <citation type="journal article" date="2022" name="DNA Res.">
        <title>Chromosomal-level genome assembly of the orchid tree Bauhinia variegata (Leguminosae; Cercidoideae) supports the allotetraploid origin hypothesis of Bauhinia.</title>
        <authorList>
            <person name="Zhong Y."/>
            <person name="Chen Y."/>
            <person name="Zheng D."/>
            <person name="Pang J."/>
            <person name="Liu Y."/>
            <person name="Luo S."/>
            <person name="Meng S."/>
            <person name="Qian L."/>
            <person name="Wei D."/>
            <person name="Dai S."/>
            <person name="Zhou R."/>
        </authorList>
    </citation>
    <scope>NUCLEOTIDE SEQUENCE [LARGE SCALE GENOMIC DNA]</scope>
    <source>
        <strain evidence="1">BV-YZ2020</strain>
    </source>
</reference>